<evidence type="ECO:0000313" key="2">
    <source>
        <dbReference type="Proteomes" id="UP000199518"/>
    </source>
</evidence>
<reference evidence="2" key="1">
    <citation type="submission" date="2016-10" db="EMBL/GenBank/DDBJ databases">
        <authorList>
            <person name="Varghese N."/>
            <person name="Submissions S."/>
        </authorList>
    </citation>
    <scope>NUCLEOTIDE SEQUENCE [LARGE SCALE GENOMIC DNA]</scope>
    <source>
        <strain evidence="2">DSM 26348</strain>
    </source>
</reference>
<dbReference type="InterPro" id="IPR036249">
    <property type="entry name" value="Thioredoxin-like_sf"/>
</dbReference>
<proteinExistence type="predicted"/>
<dbReference type="EMBL" id="FOQD01000007">
    <property type="protein sequence ID" value="SFI26306.1"/>
    <property type="molecule type" value="Genomic_DNA"/>
</dbReference>
<dbReference type="Gene3D" id="3.40.30.10">
    <property type="entry name" value="Glutaredoxin"/>
    <property type="match status" value="1"/>
</dbReference>
<dbReference type="Proteomes" id="UP000199518">
    <property type="component" value="Unassembled WGS sequence"/>
</dbReference>
<dbReference type="AlphaFoldDB" id="A0A1I3GSE3"/>
<dbReference type="SUPFAM" id="SSF52833">
    <property type="entry name" value="Thioredoxin-like"/>
    <property type="match status" value="1"/>
</dbReference>
<dbReference type="OrthoDB" id="1495450at2"/>
<name>A0A1I3GSE3_9PLAN</name>
<organism evidence="1 2">
    <name type="scientific">Planctomicrobium piriforme</name>
    <dbReference type="NCBI Taxonomy" id="1576369"/>
    <lineage>
        <taxon>Bacteria</taxon>
        <taxon>Pseudomonadati</taxon>
        <taxon>Planctomycetota</taxon>
        <taxon>Planctomycetia</taxon>
        <taxon>Planctomycetales</taxon>
        <taxon>Planctomycetaceae</taxon>
        <taxon>Planctomicrobium</taxon>
    </lineage>
</organism>
<protein>
    <recommendedName>
        <fullName evidence="3">RedB protein</fullName>
    </recommendedName>
</protein>
<gene>
    <name evidence="1" type="ORF">SAMN05421753_107109</name>
</gene>
<dbReference type="STRING" id="1576369.SAMN05421753_107109"/>
<keyword evidence="2" id="KW-1185">Reference proteome</keyword>
<dbReference type="RefSeq" id="WP_092049926.1">
    <property type="nucleotide sequence ID" value="NZ_FOQD01000007.1"/>
</dbReference>
<sequence length="200" mass="21679">MSFRLSTRTVIVMWAMGLTFGLVWVSLHANTPAQTDHTTKHWPDNSSISLDPQRPTLVMLLHPCCPCGRASLWELEELLTQHAGELAVSIVMVLDPAQAGRWQETPLQAQARQIPGVNVIQDVDGSLARQFHATTSGEVFVSSSKGDVLFHGGLTPARGHMGDGPGPLAIGQLLQHPQRSLTECSVYGCPLAGVEQTRQN</sequence>
<evidence type="ECO:0000313" key="1">
    <source>
        <dbReference type="EMBL" id="SFI26306.1"/>
    </source>
</evidence>
<evidence type="ECO:0008006" key="3">
    <source>
        <dbReference type="Google" id="ProtNLM"/>
    </source>
</evidence>
<accession>A0A1I3GSE3</accession>